<protein>
    <submittedName>
        <fullName evidence="1">Uncharacterized protein</fullName>
    </submittedName>
</protein>
<organism evidence="1 2">
    <name type="scientific">Marinobacterium iners DSM 11526</name>
    <dbReference type="NCBI Taxonomy" id="1122198"/>
    <lineage>
        <taxon>Bacteria</taxon>
        <taxon>Pseudomonadati</taxon>
        <taxon>Pseudomonadota</taxon>
        <taxon>Gammaproteobacteria</taxon>
        <taxon>Oceanospirillales</taxon>
        <taxon>Oceanospirillaceae</taxon>
        <taxon>Marinobacterium</taxon>
    </lineage>
</organism>
<reference evidence="2" key="1">
    <citation type="submission" date="2016-10" db="EMBL/GenBank/DDBJ databases">
        <authorList>
            <person name="Varghese N."/>
            <person name="Submissions S."/>
        </authorList>
    </citation>
    <scope>NUCLEOTIDE SEQUENCE [LARGE SCALE GENOMIC DNA]</scope>
    <source>
        <strain evidence="2">DSM 11526</strain>
    </source>
</reference>
<evidence type="ECO:0000313" key="1">
    <source>
        <dbReference type="EMBL" id="SEA07800.1"/>
    </source>
</evidence>
<accession>A0A1H3Y8E3</accession>
<sequence length="174" mass="19852">MMMARVGYLNLALAALLVICAIQLAYGSIRLNTIAPPEPREFSSSAFEVVRVKEQGSTPIVLNELMERPLFWSERRPYEPPVVVEPEKQPEKQPDPGEKVFKDTQLLGIYAGGQHPGVILLHKDKRIRLNQQDTLEGWTLDTLNERSAEFVSASERYRMEIQYPKVNFSQQPNN</sequence>
<dbReference type="RefSeq" id="WP_091822275.1">
    <property type="nucleotide sequence ID" value="NZ_FNRJ01000001.1"/>
</dbReference>
<name>A0A1H3Y8E3_9GAMM</name>
<proteinExistence type="predicted"/>
<evidence type="ECO:0000313" key="2">
    <source>
        <dbReference type="Proteomes" id="UP000242469"/>
    </source>
</evidence>
<dbReference type="Proteomes" id="UP000242469">
    <property type="component" value="Unassembled WGS sequence"/>
</dbReference>
<dbReference type="AlphaFoldDB" id="A0A1H3Y8E3"/>
<gene>
    <name evidence="1" type="ORF">SAMN02745729_101402</name>
</gene>
<keyword evidence="2" id="KW-1185">Reference proteome</keyword>
<dbReference type="EMBL" id="FNRJ01000001">
    <property type="protein sequence ID" value="SEA07800.1"/>
    <property type="molecule type" value="Genomic_DNA"/>
</dbReference>
<dbReference type="STRING" id="1122198.SAMN02745729_101402"/>